<evidence type="ECO:0000256" key="4">
    <source>
        <dbReference type="PROSITE-ProRule" id="PRU00520"/>
    </source>
</evidence>
<dbReference type="RefSeq" id="WP_225697536.1">
    <property type="nucleotide sequence ID" value="NZ_JAIXNE010000001.1"/>
</dbReference>
<name>A0A9X1HQG3_9BACT</name>
<dbReference type="PROSITE" id="PS00150">
    <property type="entry name" value="ACYLPHOSPHATASE_1"/>
    <property type="match status" value="1"/>
</dbReference>
<evidence type="ECO:0000256" key="6">
    <source>
        <dbReference type="RuleBase" id="RU004168"/>
    </source>
</evidence>
<keyword evidence="4 5" id="KW-0378">Hydrolase</keyword>
<sequence>MRRWEIDVQGKVQGVLFRASARDVAKKLGLKGYAMNCGDGTVHISVEGPEEQLDQFLQWCHQGPPAAVVTAVDHKISEPVGYQEFFIKR</sequence>
<keyword evidence="9" id="KW-1185">Reference proteome</keyword>
<accession>A0A9X1HQG3</accession>
<evidence type="ECO:0000313" key="8">
    <source>
        <dbReference type="EMBL" id="MCA6074444.1"/>
    </source>
</evidence>
<dbReference type="PROSITE" id="PS51160">
    <property type="entry name" value="ACYLPHOSPHATASE_3"/>
    <property type="match status" value="1"/>
</dbReference>
<dbReference type="PANTHER" id="PTHR47268">
    <property type="entry name" value="ACYLPHOSPHATASE"/>
    <property type="match status" value="1"/>
</dbReference>
<evidence type="ECO:0000259" key="7">
    <source>
        <dbReference type="PROSITE" id="PS51160"/>
    </source>
</evidence>
<organism evidence="8 9">
    <name type="scientific">Fulvivirga sedimenti</name>
    <dbReference type="NCBI Taxonomy" id="2879465"/>
    <lineage>
        <taxon>Bacteria</taxon>
        <taxon>Pseudomonadati</taxon>
        <taxon>Bacteroidota</taxon>
        <taxon>Cytophagia</taxon>
        <taxon>Cytophagales</taxon>
        <taxon>Fulvivirgaceae</taxon>
        <taxon>Fulvivirga</taxon>
    </lineage>
</organism>
<evidence type="ECO:0000256" key="1">
    <source>
        <dbReference type="ARBA" id="ARBA00005614"/>
    </source>
</evidence>
<dbReference type="InterPro" id="IPR036046">
    <property type="entry name" value="Acylphosphatase-like_dom_sf"/>
</dbReference>
<dbReference type="EMBL" id="JAIXNE010000001">
    <property type="protein sequence ID" value="MCA6074444.1"/>
    <property type="molecule type" value="Genomic_DNA"/>
</dbReference>
<evidence type="ECO:0000256" key="3">
    <source>
        <dbReference type="ARBA" id="ARBA00047645"/>
    </source>
</evidence>
<dbReference type="SUPFAM" id="SSF54975">
    <property type="entry name" value="Acylphosphatase/BLUF domain-like"/>
    <property type="match status" value="1"/>
</dbReference>
<proteinExistence type="inferred from homology"/>
<feature type="active site" evidence="4">
    <location>
        <position position="18"/>
    </location>
</feature>
<comment type="catalytic activity">
    <reaction evidence="3 4 5">
        <text>an acyl phosphate + H2O = a carboxylate + phosphate + H(+)</text>
        <dbReference type="Rhea" id="RHEA:14965"/>
        <dbReference type="ChEBI" id="CHEBI:15377"/>
        <dbReference type="ChEBI" id="CHEBI:15378"/>
        <dbReference type="ChEBI" id="CHEBI:29067"/>
        <dbReference type="ChEBI" id="CHEBI:43474"/>
        <dbReference type="ChEBI" id="CHEBI:59918"/>
        <dbReference type="EC" id="3.6.1.7"/>
    </reaction>
</comment>
<dbReference type="PRINTS" id="PR00112">
    <property type="entry name" value="ACYLPHPHTASE"/>
</dbReference>
<protein>
    <recommendedName>
        <fullName evidence="2 4">Acylphosphatase</fullName>
        <ecNumber evidence="2 4">3.6.1.7</ecNumber>
    </recommendedName>
</protein>
<dbReference type="AlphaFoldDB" id="A0A9X1HQG3"/>
<evidence type="ECO:0000256" key="5">
    <source>
        <dbReference type="RuleBase" id="RU000553"/>
    </source>
</evidence>
<feature type="active site" evidence="4">
    <location>
        <position position="36"/>
    </location>
</feature>
<dbReference type="PANTHER" id="PTHR47268:SF4">
    <property type="entry name" value="ACYLPHOSPHATASE"/>
    <property type="match status" value="1"/>
</dbReference>
<dbReference type="EC" id="3.6.1.7" evidence="2 4"/>
<comment type="similarity">
    <text evidence="1 6">Belongs to the acylphosphatase family.</text>
</comment>
<evidence type="ECO:0000256" key="2">
    <source>
        <dbReference type="ARBA" id="ARBA00012150"/>
    </source>
</evidence>
<dbReference type="InterPro" id="IPR017968">
    <property type="entry name" value="Acylphosphatase_CS"/>
</dbReference>
<dbReference type="GO" id="GO:0003998">
    <property type="term" value="F:acylphosphatase activity"/>
    <property type="evidence" value="ECO:0007669"/>
    <property type="project" value="UniProtKB-EC"/>
</dbReference>
<comment type="caution">
    <text evidence="8">The sequence shown here is derived from an EMBL/GenBank/DDBJ whole genome shotgun (WGS) entry which is preliminary data.</text>
</comment>
<reference evidence="8" key="1">
    <citation type="submission" date="2021-09" db="EMBL/GenBank/DDBJ databases">
        <title>Fulvivirga sp. isolated from coastal sediment.</title>
        <authorList>
            <person name="Yu H."/>
        </authorList>
    </citation>
    <scope>NUCLEOTIDE SEQUENCE</scope>
    <source>
        <strain evidence="8">1062</strain>
    </source>
</reference>
<dbReference type="Proteomes" id="UP001139409">
    <property type="component" value="Unassembled WGS sequence"/>
</dbReference>
<evidence type="ECO:0000313" key="9">
    <source>
        <dbReference type="Proteomes" id="UP001139409"/>
    </source>
</evidence>
<feature type="domain" description="Acylphosphatase-like" evidence="7">
    <location>
        <begin position="3"/>
        <end position="89"/>
    </location>
</feature>
<dbReference type="PROSITE" id="PS00151">
    <property type="entry name" value="ACYLPHOSPHATASE_2"/>
    <property type="match status" value="1"/>
</dbReference>
<dbReference type="Pfam" id="PF00708">
    <property type="entry name" value="Acylphosphatase"/>
    <property type="match status" value="1"/>
</dbReference>
<dbReference type="InterPro" id="IPR020456">
    <property type="entry name" value="Acylphosphatase"/>
</dbReference>
<gene>
    <name evidence="8" type="ORF">LDX50_06165</name>
</gene>
<dbReference type="Gene3D" id="3.30.70.100">
    <property type="match status" value="1"/>
</dbReference>
<dbReference type="InterPro" id="IPR001792">
    <property type="entry name" value="Acylphosphatase-like_dom"/>
</dbReference>